<dbReference type="RefSeq" id="WP_386737416.1">
    <property type="nucleotide sequence ID" value="NZ_JBHRXI010000041.1"/>
</dbReference>
<evidence type="ECO:0000313" key="1">
    <source>
        <dbReference type="EMBL" id="MFC3616112.1"/>
    </source>
</evidence>
<dbReference type="EMBL" id="JBHRXI010000041">
    <property type="protein sequence ID" value="MFC3616112.1"/>
    <property type="molecule type" value="Genomic_DNA"/>
</dbReference>
<proteinExistence type="predicted"/>
<reference evidence="2" key="1">
    <citation type="journal article" date="2019" name="Int. J. Syst. Evol. Microbiol.">
        <title>The Global Catalogue of Microorganisms (GCM) 10K type strain sequencing project: providing services to taxonomists for standard genome sequencing and annotation.</title>
        <authorList>
            <consortium name="The Broad Institute Genomics Platform"/>
            <consortium name="The Broad Institute Genome Sequencing Center for Infectious Disease"/>
            <person name="Wu L."/>
            <person name="Ma J."/>
        </authorList>
    </citation>
    <scope>NUCLEOTIDE SEQUENCE [LARGE SCALE GENOMIC DNA]</scope>
    <source>
        <strain evidence="2">KCTC 42911</strain>
    </source>
</reference>
<keyword evidence="2" id="KW-1185">Reference proteome</keyword>
<gene>
    <name evidence="1" type="ORF">ACFORG_20395</name>
</gene>
<name>A0ABV7TMD0_9RHOB</name>
<evidence type="ECO:0000313" key="2">
    <source>
        <dbReference type="Proteomes" id="UP001595629"/>
    </source>
</evidence>
<sequence>MADEKLIERIEASLSEAEKLRIGIEAALASSRFSGPVARAAKQLSTEIVHQTIFGSVDVKILRDFAEDLARAAASERRTVCVEDDYGIAPPRIEHEHSQAGSELIALRNLALALADRINTVRWLLDARRIAAELLESC</sequence>
<dbReference type="Proteomes" id="UP001595629">
    <property type="component" value="Unassembled WGS sequence"/>
</dbReference>
<comment type="caution">
    <text evidence="1">The sequence shown here is derived from an EMBL/GenBank/DDBJ whole genome shotgun (WGS) entry which is preliminary data.</text>
</comment>
<accession>A0ABV7TMD0</accession>
<organism evidence="1 2">
    <name type="scientific">Lutimaribacter marinistellae</name>
    <dbReference type="NCBI Taxonomy" id="1820329"/>
    <lineage>
        <taxon>Bacteria</taxon>
        <taxon>Pseudomonadati</taxon>
        <taxon>Pseudomonadota</taxon>
        <taxon>Alphaproteobacteria</taxon>
        <taxon>Rhodobacterales</taxon>
        <taxon>Roseobacteraceae</taxon>
        <taxon>Lutimaribacter</taxon>
    </lineage>
</organism>
<protein>
    <submittedName>
        <fullName evidence="1">Uncharacterized protein</fullName>
    </submittedName>
</protein>